<reference evidence="3 4" key="1">
    <citation type="submission" date="2023-04" db="EMBL/GenBank/DDBJ databases">
        <title>Forest soil microbial communities from Buena Vista Peninsula, Colon Province, Panama.</title>
        <authorList>
            <person name="Bouskill N."/>
        </authorList>
    </citation>
    <scope>NUCLEOTIDE SEQUENCE [LARGE SCALE GENOMIC DNA]</scope>
    <source>
        <strain evidence="3 4">GGS1</strain>
    </source>
</reference>
<comment type="caution">
    <text evidence="3">The sequence shown here is derived from an EMBL/GenBank/DDBJ whole genome shotgun (WGS) entry which is preliminary data.</text>
</comment>
<dbReference type="PANTHER" id="PTHR43476">
    <property type="entry name" value="3-(3-HYDROXY-PHENYL)PROPIONATE/3-HYDROXYCINNAMIC ACID HYDROXYLASE"/>
    <property type="match status" value="1"/>
</dbReference>
<organism evidence="3 4">
    <name type="scientific">Streptomyces pseudovenezuelae</name>
    <dbReference type="NCBI Taxonomy" id="67350"/>
    <lineage>
        <taxon>Bacteria</taxon>
        <taxon>Bacillati</taxon>
        <taxon>Actinomycetota</taxon>
        <taxon>Actinomycetes</taxon>
        <taxon>Kitasatosporales</taxon>
        <taxon>Streptomycetaceae</taxon>
        <taxon>Streptomyces</taxon>
        <taxon>Streptomyces aurantiacus group</taxon>
    </lineage>
</organism>
<dbReference type="PANTHER" id="PTHR43476:SF3">
    <property type="entry name" value="FAD-BINDING MONOOXYGENASE"/>
    <property type="match status" value="1"/>
</dbReference>
<evidence type="ECO:0000256" key="1">
    <source>
        <dbReference type="ARBA" id="ARBA00023002"/>
    </source>
</evidence>
<dbReference type="InterPro" id="IPR036188">
    <property type="entry name" value="FAD/NAD-bd_sf"/>
</dbReference>
<dbReference type="InterPro" id="IPR002938">
    <property type="entry name" value="FAD-bd"/>
</dbReference>
<accession>A0ABT6LTC8</accession>
<evidence type="ECO:0000313" key="3">
    <source>
        <dbReference type="EMBL" id="MDH6219561.1"/>
    </source>
</evidence>
<dbReference type="EC" id="1.14.13.127" evidence="3"/>
<sequence>MTVASSGRRGLRDPCAHSQVLVVGAGPVGLTAAHLLGSAGVRVLLVERNADVGDDAEAVTPDDEYLRILQRAGVNEAIHLERVLLAALAQLPTVETSFDTRLFSLQQRTDRVRAWLGPTAGGQAAAALDVPYVLGCDGDRSSVRELLGIPMQGRSCPDVWLVVDTLDDPHDQAYGMRHRNPRHPAVVVPGGGGRCRYEFRLRPGECAPGASPPFTLVRELLRPYREISVPQVERVVASTSHALLADRLREGRCFLLGNAAHMMPPFAGQGLSSGLQDAVNLCWKVAEVLTGRAGDPLLDTYDTERRPSLQAVVERSVRLGDVAMTTSTARARLRDLCVRTALRTSWGNRCFGEMRCRPDAPVRIGAVVPSLRGRTDPLVGTALPLPMVLHGTARRITRLDKVLGPGWSLLGAGVSEDDWATVEEAGPPADRRVDLAFDDPAPRDTSGRIGIADADGGAHAAFSRLTERFILVRPDRLVAAVFDAEDAEGVTLHLERFALQPLPNPLDTPATSTAAPVLAAVSSPPSGELS</sequence>
<keyword evidence="1 3" id="KW-0560">Oxidoreductase</keyword>
<dbReference type="Gene3D" id="3.50.50.60">
    <property type="entry name" value="FAD/NAD(P)-binding domain"/>
    <property type="match status" value="2"/>
</dbReference>
<feature type="domain" description="FAD-binding" evidence="2">
    <location>
        <begin position="80"/>
        <end position="316"/>
    </location>
</feature>
<keyword evidence="4" id="KW-1185">Reference proteome</keyword>
<gene>
    <name evidence="3" type="ORF">M2283_006900</name>
</gene>
<dbReference type="GO" id="GO:0008688">
    <property type="term" value="F:3-(3-hydroxyphenyl)propionate hydroxylase activity"/>
    <property type="evidence" value="ECO:0007669"/>
    <property type="project" value="UniProtKB-EC"/>
</dbReference>
<evidence type="ECO:0000313" key="4">
    <source>
        <dbReference type="Proteomes" id="UP001160499"/>
    </source>
</evidence>
<proteinExistence type="predicted"/>
<name>A0ABT6LTC8_9ACTN</name>
<dbReference type="Gene3D" id="3.30.70.2450">
    <property type="match status" value="1"/>
</dbReference>
<dbReference type="Proteomes" id="UP001160499">
    <property type="component" value="Unassembled WGS sequence"/>
</dbReference>
<dbReference type="EMBL" id="JARXVH010000013">
    <property type="protein sequence ID" value="MDH6219561.1"/>
    <property type="molecule type" value="Genomic_DNA"/>
</dbReference>
<dbReference type="PRINTS" id="PR00420">
    <property type="entry name" value="RNGMNOXGNASE"/>
</dbReference>
<dbReference type="SUPFAM" id="SSF51905">
    <property type="entry name" value="FAD/NAD(P)-binding domain"/>
    <property type="match status" value="1"/>
</dbReference>
<dbReference type="Pfam" id="PF01494">
    <property type="entry name" value="FAD_binding_3"/>
    <property type="match status" value="2"/>
</dbReference>
<evidence type="ECO:0000259" key="2">
    <source>
        <dbReference type="Pfam" id="PF01494"/>
    </source>
</evidence>
<dbReference type="InterPro" id="IPR050631">
    <property type="entry name" value="PheA/TfdB_FAD_monoxygenase"/>
</dbReference>
<protein>
    <submittedName>
        <fullName evidence="3">3-(3-hydroxy-phenyl)propionate hydroxylase</fullName>
        <ecNumber evidence="3">1.14.13.127</ecNumber>
    </submittedName>
</protein>
<feature type="domain" description="FAD-binding" evidence="2">
    <location>
        <begin position="18"/>
        <end position="79"/>
    </location>
</feature>